<dbReference type="Proteomes" id="UP001319874">
    <property type="component" value="Chromosome 2"/>
</dbReference>
<proteinExistence type="predicted"/>
<dbReference type="EMBL" id="AP024956">
    <property type="protein sequence ID" value="BCZ81147.1"/>
    <property type="molecule type" value="Genomic_DNA"/>
</dbReference>
<dbReference type="PRINTS" id="PR00409">
    <property type="entry name" value="PHDIOXRDTASE"/>
</dbReference>
<keyword evidence="3" id="KW-1185">Reference proteome</keyword>
<dbReference type="InterPro" id="IPR017938">
    <property type="entry name" value="Riboflavin_synthase-like_b-brl"/>
</dbReference>
<evidence type="ECO:0000313" key="2">
    <source>
        <dbReference type="EMBL" id="BCZ81147.1"/>
    </source>
</evidence>
<sequence length="80" mass="8406">MKISRADVLRDPNSRGGSVKLLDDVQAGDTLTISAPRNHFALHSAANDRSMADNRTCTRKLSGKPPGAEAVRATASTDGS</sequence>
<organism evidence="2 3">
    <name type="scientific">Paraburkholderia terrae</name>
    <dbReference type="NCBI Taxonomy" id="311230"/>
    <lineage>
        <taxon>Bacteria</taxon>
        <taxon>Pseudomonadati</taxon>
        <taxon>Pseudomonadota</taxon>
        <taxon>Betaproteobacteria</taxon>
        <taxon>Burkholderiales</taxon>
        <taxon>Burkholderiaceae</taxon>
        <taxon>Paraburkholderia</taxon>
    </lineage>
</organism>
<accession>A0ABM7TPS3</accession>
<evidence type="ECO:0000256" key="1">
    <source>
        <dbReference type="SAM" id="MobiDB-lite"/>
    </source>
</evidence>
<evidence type="ECO:0000313" key="3">
    <source>
        <dbReference type="Proteomes" id="UP001319874"/>
    </source>
</evidence>
<protein>
    <submittedName>
        <fullName evidence="2">Uncharacterized protein</fullName>
    </submittedName>
</protein>
<dbReference type="SUPFAM" id="SSF63380">
    <property type="entry name" value="Riboflavin synthase domain-like"/>
    <property type="match status" value="1"/>
</dbReference>
<gene>
    <name evidence="2" type="ORF">PTKU64_48220</name>
</gene>
<name>A0ABM7TPS3_9BURK</name>
<reference evidence="2 3" key="1">
    <citation type="journal article" date="2022" name="Front. Microbiol.">
        <title>Identification and characterization of a novel class of self-sufficient cytochrome P450 hydroxylase involved in cyclohexanecarboxylate degradation in Paraburkholderia terrae strain KU-64.</title>
        <authorList>
            <person name="Yamamoto T."/>
            <person name="Hasegawa Y."/>
            <person name="Iwaki H."/>
        </authorList>
    </citation>
    <scope>NUCLEOTIDE SEQUENCE [LARGE SCALE GENOMIC DNA]</scope>
    <source>
        <strain evidence="2 3">KU-64</strain>
    </source>
</reference>
<feature type="region of interest" description="Disordered" evidence="1">
    <location>
        <begin position="44"/>
        <end position="80"/>
    </location>
</feature>